<keyword evidence="4" id="KW-1185">Reference proteome</keyword>
<evidence type="ECO:0000256" key="1">
    <source>
        <dbReference type="SAM" id="Coils"/>
    </source>
</evidence>
<evidence type="ECO:0000256" key="2">
    <source>
        <dbReference type="SAM" id="Phobius"/>
    </source>
</evidence>
<evidence type="ECO:0000313" key="3">
    <source>
        <dbReference type="EMBL" id="EGT48905.1"/>
    </source>
</evidence>
<dbReference type="EMBL" id="GL379824">
    <property type="protein sequence ID" value="EGT48905.1"/>
    <property type="molecule type" value="Genomic_DNA"/>
</dbReference>
<dbReference type="STRING" id="135651.G0N036"/>
<feature type="transmembrane region" description="Helical" evidence="2">
    <location>
        <begin position="7"/>
        <end position="26"/>
    </location>
</feature>
<gene>
    <name evidence="3" type="ORF">CAEBREN_06676</name>
</gene>
<dbReference type="HOGENOM" id="CLU_1662335_0_0_1"/>
<name>G0N036_CAEBE</name>
<protein>
    <submittedName>
        <fullName evidence="3">Uncharacterized protein</fullName>
    </submittedName>
</protein>
<organism evidence="4">
    <name type="scientific">Caenorhabditis brenneri</name>
    <name type="common">Nematode worm</name>
    <dbReference type="NCBI Taxonomy" id="135651"/>
    <lineage>
        <taxon>Eukaryota</taxon>
        <taxon>Metazoa</taxon>
        <taxon>Ecdysozoa</taxon>
        <taxon>Nematoda</taxon>
        <taxon>Chromadorea</taxon>
        <taxon>Rhabditida</taxon>
        <taxon>Rhabditina</taxon>
        <taxon>Rhabditomorpha</taxon>
        <taxon>Rhabditoidea</taxon>
        <taxon>Rhabditidae</taxon>
        <taxon>Peloderinae</taxon>
        <taxon>Caenorhabditis</taxon>
    </lineage>
</organism>
<keyword evidence="2" id="KW-1133">Transmembrane helix</keyword>
<sequence length="176" mass="20291">MSWRVFSFIWYLTLAYVTYITIHITLDCKGLTNNEVPGNQRLCEDVSLLLSFNKPSDKFVNNIINSYSAASTGYHGDVFKWNSERLTDVKMSTIEVAVEKKELVTEEESLDNDLNEQRRFSTSKSEKLLEEKMEAFIPVLEVINKKLEALEASISKLSKMVEQLMEEVERARCVVH</sequence>
<evidence type="ECO:0000313" key="4">
    <source>
        <dbReference type="Proteomes" id="UP000008068"/>
    </source>
</evidence>
<feature type="coiled-coil region" evidence="1">
    <location>
        <begin position="140"/>
        <end position="174"/>
    </location>
</feature>
<accession>G0N036</accession>
<dbReference type="eggNOG" id="KOG0473">
    <property type="taxonomic scope" value="Eukaryota"/>
</dbReference>
<dbReference type="Proteomes" id="UP000008068">
    <property type="component" value="Unassembled WGS sequence"/>
</dbReference>
<reference evidence="4" key="1">
    <citation type="submission" date="2011-07" db="EMBL/GenBank/DDBJ databases">
        <authorList>
            <consortium name="Caenorhabditis brenneri Sequencing and Analysis Consortium"/>
            <person name="Wilson R.K."/>
        </authorList>
    </citation>
    <scope>NUCLEOTIDE SEQUENCE [LARGE SCALE GENOMIC DNA]</scope>
    <source>
        <strain evidence="4">PB2801</strain>
    </source>
</reference>
<keyword evidence="2" id="KW-0812">Transmembrane</keyword>
<dbReference type="InParanoid" id="G0N036"/>
<keyword evidence="2" id="KW-0472">Membrane</keyword>
<keyword evidence="1" id="KW-0175">Coiled coil</keyword>
<dbReference type="AlphaFoldDB" id="G0N036"/>
<proteinExistence type="predicted"/>